<evidence type="ECO:0000313" key="2">
    <source>
        <dbReference type="EMBL" id="NVO54313.1"/>
    </source>
</evidence>
<name>A0ABX2PJL1_9RHOB</name>
<evidence type="ECO:0008006" key="4">
    <source>
        <dbReference type="Google" id="ProtNLM"/>
    </source>
</evidence>
<evidence type="ECO:0000313" key="3">
    <source>
        <dbReference type="Proteomes" id="UP000630805"/>
    </source>
</evidence>
<reference evidence="2 3" key="1">
    <citation type="submission" date="2020-06" db="EMBL/GenBank/DDBJ databases">
        <authorList>
            <person name="Cao W.R."/>
        </authorList>
    </citation>
    <scope>NUCLEOTIDE SEQUENCE [LARGE SCALE GENOMIC DNA]</scope>
    <source>
        <strain evidence="2 3">B1Z28</strain>
    </source>
</reference>
<accession>A0ABX2PJL1</accession>
<comment type="caution">
    <text evidence="2">The sequence shown here is derived from an EMBL/GenBank/DDBJ whole genome shotgun (WGS) entry which is preliminary data.</text>
</comment>
<keyword evidence="1" id="KW-0732">Signal</keyword>
<dbReference type="RefSeq" id="WP_176861129.1">
    <property type="nucleotide sequence ID" value="NZ_JABXWT010000001.1"/>
</dbReference>
<feature type="signal peptide" evidence="1">
    <location>
        <begin position="1"/>
        <end position="29"/>
    </location>
</feature>
<keyword evidence="3" id="KW-1185">Reference proteome</keyword>
<dbReference type="EMBL" id="JABXWT010000001">
    <property type="protein sequence ID" value="NVO54313.1"/>
    <property type="molecule type" value="Genomic_DNA"/>
</dbReference>
<organism evidence="2 3">
    <name type="scientific">Ruegeria haliotis</name>
    <dbReference type="NCBI Taxonomy" id="2747601"/>
    <lineage>
        <taxon>Bacteria</taxon>
        <taxon>Pseudomonadati</taxon>
        <taxon>Pseudomonadota</taxon>
        <taxon>Alphaproteobacteria</taxon>
        <taxon>Rhodobacterales</taxon>
        <taxon>Roseobacteraceae</taxon>
        <taxon>Ruegeria</taxon>
    </lineage>
</organism>
<feature type="chain" id="PRO_5045343041" description="YmgG-like glycine-zipper protein" evidence="1">
    <location>
        <begin position="30"/>
        <end position="72"/>
    </location>
</feature>
<protein>
    <recommendedName>
        <fullName evidence="4">YmgG-like glycine-zipper protein</fullName>
    </recommendedName>
</protein>
<sequence>MTIAGIGFRTLTFATIATLALVSASVGLADDKKKKKTIEGALIGAGVGALVGDGKGAAAGAVVGALIGANSK</sequence>
<evidence type="ECO:0000256" key="1">
    <source>
        <dbReference type="SAM" id="SignalP"/>
    </source>
</evidence>
<dbReference type="Proteomes" id="UP000630805">
    <property type="component" value="Unassembled WGS sequence"/>
</dbReference>
<proteinExistence type="predicted"/>
<gene>
    <name evidence="2" type="ORF">HW561_00730</name>
</gene>